<dbReference type="EMBL" id="MU266390">
    <property type="protein sequence ID" value="KAH7926018.1"/>
    <property type="molecule type" value="Genomic_DNA"/>
</dbReference>
<dbReference type="Proteomes" id="UP000790709">
    <property type="component" value="Unassembled WGS sequence"/>
</dbReference>
<gene>
    <name evidence="1" type="ORF">BV22DRAFT_1046345</name>
</gene>
<evidence type="ECO:0000313" key="2">
    <source>
        <dbReference type="Proteomes" id="UP000790709"/>
    </source>
</evidence>
<organism evidence="1 2">
    <name type="scientific">Leucogyrophana mollusca</name>
    <dbReference type="NCBI Taxonomy" id="85980"/>
    <lineage>
        <taxon>Eukaryota</taxon>
        <taxon>Fungi</taxon>
        <taxon>Dikarya</taxon>
        <taxon>Basidiomycota</taxon>
        <taxon>Agaricomycotina</taxon>
        <taxon>Agaricomycetes</taxon>
        <taxon>Agaricomycetidae</taxon>
        <taxon>Boletales</taxon>
        <taxon>Boletales incertae sedis</taxon>
        <taxon>Leucogyrophana</taxon>
    </lineage>
</organism>
<evidence type="ECO:0000313" key="1">
    <source>
        <dbReference type="EMBL" id="KAH7926018.1"/>
    </source>
</evidence>
<comment type="caution">
    <text evidence="1">The sequence shown here is derived from an EMBL/GenBank/DDBJ whole genome shotgun (WGS) entry which is preliminary data.</text>
</comment>
<accession>A0ACB8BN76</accession>
<name>A0ACB8BN76_9AGAM</name>
<reference evidence="1" key="1">
    <citation type="journal article" date="2021" name="New Phytol.">
        <title>Evolutionary innovations through gain and loss of genes in the ectomycorrhizal Boletales.</title>
        <authorList>
            <person name="Wu G."/>
            <person name="Miyauchi S."/>
            <person name="Morin E."/>
            <person name="Kuo A."/>
            <person name="Drula E."/>
            <person name="Varga T."/>
            <person name="Kohler A."/>
            <person name="Feng B."/>
            <person name="Cao Y."/>
            <person name="Lipzen A."/>
            <person name="Daum C."/>
            <person name="Hundley H."/>
            <person name="Pangilinan J."/>
            <person name="Johnson J."/>
            <person name="Barry K."/>
            <person name="LaButti K."/>
            <person name="Ng V."/>
            <person name="Ahrendt S."/>
            <person name="Min B."/>
            <person name="Choi I.G."/>
            <person name="Park H."/>
            <person name="Plett J.M."/>
            <person name="Magnuson J."/>
            <person name="Spatafora J.W."/>
            <person name="Nagy L.G."/>
            <person name="Henrissat B."/>
            <person name="Grigoriev I.V."/>
            <person name="Yang Z.L."/>
            <person name="Xu J."/>
            <person name="Martin F.M."/>
        </authorList>
    </citation>
    <scope>NUCLEOTIDE SEQUENCE</scope>
    <source>
        <strain evidence="1">KUC20120723A-06</strain>
    </source>
</reference>
<protein>
    <submittedName>
        <fullName evidence="1">Uncharacterized protein</fullName>
    </submittedName>
</protein>
<sequence length="255" mass="27291">MRFSLLALFALFVATASPVAAEGLTNAERLARGLPILPPKFGRSVPGYARNPTPASPEKRVVAVSASPSPKPIRTEWFYKFTGRIKVVSYDGEPLGYLRNWATGSVSGVNAGGPSSELHVSFKAPRRGGDHLFSILATNPNFPAPYYIGTTTSATLAPGSPSSVAFGNVEQTPPKSPPVTSGNQTDESAIWSFDGKTNELTAHYVNPDGSPAKTTIAYNIWDNNIFFVGDIDAFNNATSDPDYLVSPVTFYLETL</sequence>
<proteinExistence type="predicted"/>
<keyword evidence="2" id="KW-1185">Reference proteome</keyword>